<feature type="region of interest" description="Disordered" evidence="1">
    <location>
        <begin position="285"/>
        <end position="325"/>
    </location>
</feature>
<feature type="compositionally biased region" description="Basic and acidic residues" evidence="1">
    <location>
        <begin position="246"/>
        <end position="261"/>
    </location>
</feature>
<gene>
    <name evidence="2" type="ORF">J5N97_004576</name>
</gene>
<dbReference type="Proteomes" id="UP001085076">
    <property type="component" value="Miscellaneous, Linkage group lg01"/>
</dbReference>
<reference evidence="2" key="1">
    <citation type="submission" date="2021-03" db="EMBL/GenBank/DDBJ databases">
        <authorList>
            <person name="Li Z."/>
            <person name="Yang C."/>
        </authorList>
    </citation>
    <scope>NUCLEOTIDE SEQUENCE</scope>
    <source>
        <strain evidence="2">Dzin_1.0</strain>
        <tissue evidence="2">Leaf</tissue>
    </source>
</reference>
<feature type="region of interest" description="Disordered" evidence="1">
    <location>
        <begin position="1"/>
        <end position="20"/>
    </location>
</feature>
<evidence type="ECO:0000256" key="1">
    <source>
        <dbReference type="SAM" id="MobiDB-lite"/>
    </source>
</evidence>
<protein>
    <submittedName>
        <fullName evidence="2">Uncharacterized protein</fullName>
    </submittedName>
</protein>
<sequence>MLRAASMAPEVPPEELEEEDIHHISLSLDSEMLKGKDEMKKVIVFTVEKAREGWMDAQRISTMMRELADPEWEWETTELKDGRFLTLCPSQDTVSNLANQNVIETQQCSLCCSPWTPDLWRPLEADGETRWVSLQQLPHFCRHRESVSRILKPLGELIHVDGRGNRYTDDVRAALRIRYGKTLPCIIACSVGSRKHIIRVVQERGQLSLPWGRRRTGKRKRGSMGSKIQPTGEAKKTAEMECPQRFSREEKGKGIARDMSEKPNWNRPEMVAGKQKGVVIRERTEEQLGPAVKGHLREDQPSRPLSDRRTMAPEGQKRCQPLSTAAAPTREVTAIPLTAQGHVSTPEWSYVDDIPKSGVATKGPKGSKNRSIEDTELEGLQWTGQTGQRTHEKAQGEKGPAYQLNADAAEANPNQPLDSTGTSSTLTQPNPVHNPLSREPSPSRPENTRPRLPQLELYPVHAPMDQAQPEVTTLTTAAVLVQQAKCPQNTIIANTGQEGEPGPISNVAELELMINLKPINPYSNGQKSLNLDGESTSGKIKLQLINGPWRLIPNDEWMAIMVSKTQPRSQENVLPPLGNEVSSAEQGTQPPNQTTQQKPQKKEKVKSPQMINQDPGADLESRATNKAVTIPKKKALKWTPPLSLRFR</sequence>
<reference evidence="2" key="2">
    <citation type="journal article" date="2022" name="Hortic Res">
        <title>The genome of Dioscorea zingiberensis sheds light on the biosynthesis, origin and evolution of the medicinally important diosgenin saponins.</title>
        <authorList>
            <person name="Li Y."/>
            <person name="Tan C."/>
            <person name="Li Z."/>
            <person name="Guo J."/>
            <person name="Li S."/>
            <person name="Chen X."/>
            <person name="Wang C."/>
            <person name="Dai X."/>
            <person name="Yang H."/>
            <person name="Song W."/>
            <person name="Hou L."/>
            <person name="Xu J."/>
            <person name="Tong Z."/>
            <person name="Xu A."/>
            <person name="Yuan X."/>
            <person name="Wang W."/>
            <person name="Yang Q."/>
            <person name="Chen L."/>
            <person name="Sun Z."/>
            <person name="Wang K."/>
            <person name="Pan B."/>
            <person name="Chen J."/>
            <person name="Bao Y."/>
            <person name="Liu F."/>
            <person name="Qi X."/>
            <person name="Gang D.R."/>
            <person name="Wen J."/>
            <person name="Li J."/>
        </authorList>
    </citation>
    <scope>NUCLEOTIDE SEQUENCE</scope>
    <source>
        <strain evidence="2">Dzin_1.0</strain>
    </source>
</reference>
<comment type="caution">
    <text evidence="2">The sequence shown here is derived from an EMBL/GenBank/DDBJ whole genome shotgun (WGS) entry which is preliminary data.</text>
</comment>
<feature type="compositionally biased region" description="Basic residues" evidence="1">
    <location>
        <begin position="213"/>
        <end position="222"/>
    </location>
</feature>
<dbReference type="EMBL" id="JAGGNH010000001">
    <property type="protein sequence ID" value="KAJ0986220.1"/>
    <property type="molecule type" value="Genomic_DNA"/>
</dbReference>
<feature type="compositionally biased region" description="Low complexity" evidence="1">
    <location>
        <begin position="586"/>
        <end position="598"/>
    </location>
</feature>
<organism evidence="2 3">
    <name type="scientific">Dioscorea zingiberensis</name>
    <dbReference type="NCBI Taxonomy" id="325984"/>
    <lineage>
        <taxon>Eukaryota</taxon>
        <taxon>Viridiplantae</taxon>
        <taxon>Streptophyta</taxon>
        <taxon>Embryophyta</taxon>
        <taxon>Tracheophyta</taxon>
        <taxon>Spermatophyta</taxon>
        <taxon>Magnoliopsida</taxon>
        <taxon>Liliopsida</taxon>
        <taxon>Dioscoreales</taxon>
        <taxon>Dioscoreaceae</taxon>
        <taxon>Dioscorea</taxon>
    </lineage>
</organism>
<evidence type="ECO:0000313" key="3">
    <source>
        <dbReference type="Proteomes" id="UP001085076"/>
    </source>
</evidence>
<evidence type="ECO:0000313" key="2">
    <source>
        <dbReference type="EMBL" id="KAJ0986220.1"/>
    </source>
</evidence>
<keyword evidence="3" id="KW-1185">Reference proteome</keyword>
<feature type="region of interest" description="Disordered" evidence="1">
    <location>
        <begin position="213"/>
        <end position="267"/>
    </location>
</feature>
<feature type="region of interest" description="Disordered" evidence="1">
    <location>
        <begin position="411"/>
        <end position="450"/>
    </location>
</feature>
<feature type="compositionally biased region" description="Polar residues" evidence="1">
    <location>
        <begin position="412"/>
        <end position="431"/>
    </location>
</feature>
<feature type="compositionally biased region" description="Basic and acidic residues" evidence="1">
    <location>
        <begin position="295"/>
        <end position="317"/>
    </location>
</feature>
<dbReference type="AlphaFoldDB" id="A0A9D5HR29"/>
<proteinExistence type="predicted"/>
<feature type="region of interest" description="Disordered" evidence="1">
    <location>
        <begin position="348"/>
        <end position="398"/>
    </location>
</feature>
<accession>A0A9D5HR29</accession>
<name>A0A9D5HR29_9LILI</name>
<feature type="region of interest" description="Disordered" evidence="1">
    <location>
        <begin position="568"/>
        <end position="628"/>
    </location>
</feature>